<organism evidence="2 3">
    <name type="scientific">Toxocara canis</name>
    <name type="common">Canine roundworm</name>
    <dbReference type="NCBI Taxonomy" id="6265"/>
    <lineage>
        <taxon>Eukaryota</taxon>
        <taxon>Metazoa</taxon>
        <taxon>Ecdysozoa</taxon>
        <taxon>Nematoda</taxon>
        <taxon>Chromadorea</taxon>
        <taxon>Rhabditida</taxon>
        <taxon>Spirurina</taxon>
        <taxon>Ascaridomorpha</taxon>
        <taxon>Ascaridoidea</taxon>
        <taxon>Toxocaridae</taxon>
        <taxon>Toxocara</taxon>
    </lineage>
</organism>
<protein>
    <submittedName>
        <fullName evidence="1 3">Uncharacterized protein</fullName>
    </submittedName>
</protein>
<reference evidence="3" key="1">
    <citation type="submission" date="2016-06" db="UniProtKB">
        <authorList>
            <consortium name="WormBaseParasite"/>
        </authorList>
    </citation>
    <scope>IDENTIFICATION</scope>
</reference>
<dbReference type="Proteomes" id="UP000050794">
    <property type="component" value="Unassembled WGS sequence"/>
</dbReference>
<dbReference type="WBParaSite" id="TCNE_0001009301-mRNA-1">
    <property type="protein sequence ID" value="TCNE_0001009301-mRNA-1"/>
    <property type="gene ID" value="TCNE_0001009301"/>
</dbReference>
<dbReference type="AlphaFoldDB" id="A0A183UNM3"/>
<evidence type="ECO:0000313" key="3">
    <source>
        <dbReference type="WBParaSite" id="TCNE_0001009301-mRNA-1"/>
    </source>
</evidence>
<name>A0A183UNM3_TOXCA</name>
<reference evidence="1 2" key="2">
    <citation type="submission" date="2018-11" db="EMBL/GenBank/DDBJ databases">
        <authorList>
            <consortium name="Pathogen Informatics"/>
        </authorList>
    </citation>
    <scope>NUCLEOTIDE SEQUENCE [LARGE SCALE GENOMIC DNA]</scope>
</reference>
<evidence type="ECO:0000313" key="1">
    <source>
        <dbReference type="EMBL" id="VDM41414.1"/>
    </source>
</evidence>
<sequence length="32" mass="3917">MQSLHRFKHPPLRAHHEVSRFPLLCLRLPRSR</sequence>
<keyword evidence="2" id="KW-1185">Reference proteome</keyword>
<evidence type="ECO:0000313" key="2">
    <source>
        <dbReference type="Proteomes" id="UP000050794"/>
    </source>
</evidence>
<proteinExistence type="predicted"/>
<gene>
    <name evidence="1" type="ORF">TCNE_LOCUS10093</name>
</gene>
<dbReference type="EMBL" id="UYWY01020384">
    <property type="protein sequence ID" value="VDM41414.1"/>
    <property type="molecule type" value="Genomic_DNA"/>
</dbReference>
<accession>A0A183UNM3</accession>